<reference evidence="8" key="1">
    <citation type="journal article" date="2019" name="Int. J. Syst. Evol. Microbiol.">
        <title>The Global Catalogue of Microorganisms (GCM) 10K type strain sequencing project: providing services to taxonomists for standard genome sequencing and annotation.</title>
        <authorList>
            <consortium name="The Broad Institute Genomics Platform"/>
            <consortium name="The Broad Institute Genome Sequencing Center for Infectious Disease"/>
            <person name="Wu L."/>
            <person name="Ma J."/>
        </authorList>
    </citation>
    <scope>NUCLEOTIDE SEQUENCE [LARGE SCALE GENOMIC DNA]</scope>
    <source>
        <strain evidence="8">NBRC 102407</strain>
    </source>
</reference>
<evidence type="ECO:0000256" key="3">
    <source>
        <dbReference type="ARBA" id="ARBA00022692"/>
    </source>
</evidence>
<keyword evidence="5 6" id="KW-0472">Membrane</keyword>
<accession>A0ABQ6F806</accession>
<dbReference type="Gene3D" id="1.10.3730.20">
    <property type="match status" value="1"/>
</dbReference>
<evidence type="ECO:0000256" key="6">
    <source>
        <dbReference type="SAM" id="Phobius"/>
    </source>
</evidence>
<keyword evidence="4 6" id="KW-1133">Transmembrane helix</keyword>
<dbReference type="Proteomes" id="UP001157167">
    <property type="component" value="Unassembled WGS sequence"/>
</dbReference>
<evidence type="ECO:0000256" key="1">
    <source>
        <dbReference type="ARBA" id="ARBA00004651"/>
    </source>
</evidence>
<gene>
    <name evidence="7" type="ORF">GCM10007933_08330</name>
</gene>
<keyword evidence="2" id="KW-1003">Cell membrane</keyword>
<comment type="caution">
    <text evidence="7">The sequence shown here is derived from an EMBL/GenBank/DDBJ whole genome shotgun (WGS) entry which is preliminary data.</text>
</comment>
<evidence type="ECO:0000313" key="7">
    <source>
        <dbReference type="EMBL" id="GLT21381.1"/>
    </source>
</evidence>
<feature type="transmembrane region" description="Helical" evidence="6">
    <location>
        <begin position="96"/>
        <end position="115"/>
    </location>
</feature>
<keyword evidence="8" id="KW-1185">Reference proteome</keyword>
<organism evidence="7 8">
    <name type="scientific">Zoogloea oryzae</name>
    <dbReference type="NCBI Taxonomy" id="310767"/>
    <lineage>
        <taxon>Bacteria</taxon>
        <taxon>Pseudomonadati</taxon>
        <taxon>Pseudomonadota</taxon>
        <taxon>Betaproteobacteria</taxon>
        <taxon>Rhodocyclales</taxon>
        <taxon>Zoogloeaceae</taxon>
        <taxon>Zoogloea</taxon>
    </lineage>
</organism>
<evidence type="ECO:0000313" key="8">
    <source>
        <dbReference type="Proteomes" id="UP001157167"/>
    </source>
</evidence>
<dbReference type="InterPro" id="IPR037185">
    <property type="entry name" value="EmrE-like"/>
</dbReference>
<dbReference type="InterPro" id="IPR000390">
    <property type="entry name" value="Small_drug/metabolite_transptr"/>
</dbReference>
<evidence type="ECO:0000256" key="4">
    <source>
        <dbReference type="ARBA" id="ARBA00022989"/>
    </source>
</evidence>
<protein>
    <recommendedName>
        <fullName evidence="9">EamA domain-containing protein</fullName>
    </recommendedName>
</protein>
<proteinExistence type="predicted"/>
<dbReference type="PANTHER" id="PTHR30561:SF9">
    <property type="entry name" value="4-AMINO-4-DEOXY-L-ARABINOSE-PHOSPHOUNDECAPRENOL FLIPPASE SUBUNIT ARNF-RELATED"/>
    <property type="match status" value="1"/>
</dbReference>
<dbReference type="SUPFAM" id="SSF103481">
    <property type="entry name" value="Multidrug resistance efflux transporter EmrE"/>
    <property type="match status" value="1"/>
</dbReference>
<evidence type="ECO:0000256" key="2">
    <source>
        <dbReference type="ARBA" id="ARBA00022475"/>
    </source>
</evidence>
<comment type="subcellular location">
    <subcellularLocation>
        <location evidence="1">Cell membrane</location>
        <topology evidence="1">Multi-pass membrane protein</topology>
    </subcellularLocation>
</comment>
<evidence type="ECO:0000256" key="5">
    <source>
        <dbReference type="ARBA" id="ARBA00023136"/>
    </source>
</evidence>
<feature type="transmembrane region" description="Helical" evidence="6">
    <location>
        <begin position="42"/>
        <end position="62"/>
    </location>
</feature>
<evidence type="ECO:0008006" key="9">
    <source>
        <dbReference type="Google" id="ProtNLM"/>
    </source>
</evidence>
<feature type="transmembrane region" description="Helical" evidence="6">
    <location>
        <begin position="69"/>
        <end position="90"/>
    </location>
</feature>
<dbReference type="PANTHER" id="PTHR30561">
    <property type="entry name" value="SMR FAMILY PROTON-DEPENDENT DRUG EFFLUX TRANSPORTER SUGE"/>
    <property type="match status" value="1"/>
</dbReference>
<name>A0ABQ6F806_9RHOO</name>
<dbReference type="EMBL" id="BSPX01000007">
    <property type="protein sequence ID" value="GLT21381.1"/>
    <property type="molecule type" value="Genomic_DNA"/>
</dbReference>
<sequence length="118" mass="12434">MRSVASLAGMILCMTISQILLKMAGQHSSAHPGAVEGFMRNPWLWAALGASAGGIGCWLLTLRRLPLSVAYPWTALIYVLTPLAGAALFAEALTGRYAFGMALILAGVVLTSRSVTRS</sequence>
<keyword evidence="3 6" id="KW-0812">Transmembrane</keyword>